<evidence type="ECO:0000313" key="2">
    <source>
        <dbReference type="Proteomes" id="UP000236291"/>
    </source>
</evidence>
<reference evidence="1 2" key="1">
    <citation type="journal article" date="2014" name="Am. J. Bot.">
        <title>Genome assembly and annotation for red clover (Trifolium pratense; Fabaceae).</title>
        <authorList>
            <person name="Istvanek J."/>
            <person name="Jaros M."/>
            <person name="Krenek A."/>
            <person name="Repkova J."/>
        </authorList>
    </citation>
    <scope>NUCLEOTIDE SEQUENCE [LARGE SCALE GENOMIC DNA]</scope>
    <source>
        <strain evidence="2">cv. Tatra</strain>
        <tissue evidence="1">Young leaves</tissue>
    </source>
</reference>
<sequence length="15" mass="1513">MAHGIITSVTHGAMS</sequence>
<name>A0A2K3MI07_TRIPR</name>
<gene>
    <name evidence="1" type="ORF">L195_g046528</name>
</gene>
<dbReference type="EMBL" id="ASHM01062738">
    <property type="protein sequence ID" value="PNX90404.1"/>
    <property type="molecule type" value="Genomic_DNA"/>
</dbReference>
<accession>A0A2K3MI07</accession>
<feature type="non-terminal residue" evidence="1">
    <location>
        <position position="15"/>
    </location>
</feature>
<comment type="caution">
    <text evidence="1">The sequence shown here is derived from an EMBL/GenBank/DDBJ whole genome shotgun (WGS) entry which is preliminary data.</text>
</comment>
<organism evidence="1 2">
    <name type="scientific">Trifolium pratense</name>
    <name type="common">Red clover</name>
    <dbReference type="NCBI Taxonomy" id="57577"/>
    <lineage>
        <taxon>Eukaryota</taxon>
        <taxon>Viridiplantae</taxon>
        <taxon>Streptophyta</taxon>
        <taxon>Embryophyta</taxon>
        <taxon>Tracheophyta</taxon>
        <taxon>Spermatophyta</taxon>
        <taxon>Magnoliopsida</taxon>
        <taxon>eudicotyledons</taxon>
        <taxon>Gunneridae</taxon>
        <taxon>Pentapetalae</taxon>
        <taxon>rosids</taxon>
        <taxon>fabids</taxon>
        <taxon>Fabales</taxon>
        <taxon>Fabaceae</taxon>
        <taxon>Papilionoideae</taxon>
        <taxon>50 kb inversion clade</taxon>
        <taxon>NPAAA clade</taxon>
        <taxon>Hologalegina</taxon>
        <taxon>IRL clade</taxon>
        <taxon>Trifolieae</taxon>
        <taxon>Trifolium</taxon>
    </lineage>
</organism>
<proteinExistence type="predicted"/>
<dbReference type="Proteomes" id="UP000236291">
    <property type="component" value="Unassembled WGS sequence"/>
</dbReference>
<reference evidence="1 2" key="2">
    <citation type="journal article" date="2017" name="Front. Plant Sci.">
        <title>Gene Classification and Mining of Molecular Markers Useful in Red Clover (Trifolium pratense) Breeding.</title>
        <authorList>
            <person name="Istvanek J."/>
            <person name="Dluhosova J."/>
            <person name="Dluhos P."/>
            <person name="Patkova L."/>
            <person name="Nedelnik J."/>
            <person name="Repkova J."/>
        </authorList>
    </citation>
    <scope>NUCLEOTIDE SEQUENCE [LARGE SCALE GENOMIC DNA]</scope>
    <source>
        <strain evidence="2">cv. Tatra</strain>
        <tissue evidence="1">Young leaves</tissue>
    </source>
</reference>
<protein>
    <submittedName>
        <fullName evidence="1">Uncharacterized protein</fullName>
    </submittedName>
</protein>
<evidence type="ECO:0000313" key="1">
    <source>
        <dbReference type="EMBL" id="PNX90404.1"/>
    </source>
</evidence>